<keyword evidence="8" id="KW-1185">Reference proteome</keyword>
<reference evidence="7 8" key="1">
    <citation type="journal article" date="2019" name="Nat. Ecol. Evol.">
        <title>Megaphylogeny resolves global patterns of mushroom evolution.</title>
        <authorList>
            <person name="Varga T."/>
            <person name="Krizsan K."/>
            <person name="Foldi C."/>
            <person name="Dima B."/>
            <person name="Sanchez-Garcia M."/>
            <person name="Sanchez-Ramirez S."/>
            <person name="Szollosi G.J."/>
            <person name="Szarkandi J.G."/>
            <person name="Papp V."/>
            <person name="Albert L."/>
            <person name="Andreopoulos W."/>
            <person name="Angelini C."/>
            <person name="Antonin V."/>
            <person name="Barry K.W."/>
            <person name="Bougher N.L."/>
            <person name="Buchanan P."/>
            <person name="Buyck B."/>
            <person name="Bense V."/>
            <person name="Catcheside P."/>
            <person name="Chovatia M."/>
            <person name="Cooper J."/>
            <person name="Damon W."/>
            <person name="Desjardin D."/>
            <person name="Finy P."/>
            <person name="Geml J."/>
            <person name="Haridas S."/>
            <person name="Hughes K."/>
            <person name="Justo A."/>
            <person name="Karasinski D."/>
            <person name="Kautmanova I."/>
            <person name="Kiss B."/>
            <person name="Kocsube S."/>
            <person name="Kotiranta H."/>
            <person name="LaButti K.M."/>
            <person name="Lechner B.E."/>
            <person name="Liimatainen K."/>
            <person name="Lipzen A."/>
            <person name="Lukacs Z."/>
            <person name="Mihaltcheva S."/>
            <person name="Morgado L.N."/>
            <person name="Niskanen T."/>
            <person name="Noordeloos M.E."/>
            <person name="Ohm R.A."/>
            <person name="Ortiz-Santana B."/>
            <person name="Ovrebo C."/>
            <person name="Racz N."/>
            <person name="Riley R."/>
            <person name="Savchenko A."/>
            <person name="Shiryaev A."/>
            <person name="Soop K."/>
            <person name="Spirin V."/>
            <person name="Szebenyi C."/>
            <person name="Tomsovsky M."/>
            <person name="Tulloss R.E."/>
            <person name="Uehling J."/>
            <person name="Grigoriev I.V."/>
            <person name="Vagvolgyi C."/>
            <person name="Papp T."/>
            <person name="Martin F.M."/>
            <person name="Miettinen O."/>
            <person name="Hibbett D.S."/>
            <person name="Nagy L.G."/>
        </authorList>
    </citation>
    <scope>NUCLEOTIDE SEQUENCE [LARGE SCALE GENOMIC DNA]</scope>
    <source>
        <strain evidence="7 8">OMC1185</strain>
    </source>
</reference>
<dbReference type="EMBL" id="ML213521">
    <property type="protein sequence ID" value="TFK48108.1"/>
    <property type="molecule type" value="Genomic_DNA"/>
</dbReference>
<feature type="transmembrane region" description="Helical" evidence="6">
    <location>
        <begin position="63"/>
        <end position="85"/>
    </location>
</feature>
<evidence type="ECO:0000313" key="7">
    <source>
        <dbReference type="EMBL" id="TFK48108.1"/>
    </source>
</evidence>
<feature type="transmembrane region" description="Helical" evidence="6">
    <location>
        <begin position="352"/>
        <end position="376"/>
    </location>
</feature>
<evidence type="ECO:0008006" key="9">
    <source>
        <dbReference type="Google" id="ProtNLM"/>
    </source>
</evidence>
<dbReference type="OrthoDB" id="2018619at2759"/>
<feature type="transmembrane region" description="Helical" evidence="6">
    <location>
        <begin position="91"/>
        <end position="111"/>
    </location>
</feature>
<evidence type="ECO:0000313" key="8">
    <source>
        <dbReference type="Proteomes" id="UP000305948"/>
    </source>
</evidence>
<accession>A0A5C3MWH5</accession>
<name>A0A5C3MWH5_9AGAM</name>
<keyword evidence="5 6" id="KW-0472">Membrane</keyword>
<dbReference type="Proteomes" id="UP000305948">
    <property type="component" value="Unassembled WGS sequence"/>
</dbReference>
<dbReference type="Pfam" id="PF02133">
    <property type="entry name" value="Transp_cyt_pur"/>
    <property type="match status" value="1"/>
</dbReference>
<protein>
    <recommendedName>
        <fullName evidence="9">NCS1 nucleoside transporter family</fullName>
    </recommendedName>
</protein>
<feature type="transmembrane region" description="Helical" evidence="6">
    <location>
        <begin position="388"/>
        <end position="408"/>
    </location>
</feature>
<evidence type="ECO:0000256" key="2">
    <source>
        <dbReference type="ARBA" id="ARBA00008974"/>
    </source>
</evidence>
<keyword evidence="3 6" id="KW-0812">Transmembrane</keyword>
<dbReference type="GO" id="GO:0005886">
    <property type="term" value="C:plasma membrane"/>
    <property type="evidence" value="ECO:0007669"/>
    <property type="project" value="TreeGrafter"/>
</dbReference>
<evidence type="ECO:0000256" key="5">
    <source>
        <dbReference type="ARBA" id="ARBA00023136"/>
    </source>
</evidence>
<evidence type="ECO:0000256" key="6">
    <source>
        <dbReference type="SAM" id="Phobius"/>
    </source>
</evidence>
<comment type="similarity">
    <text evidence="2">Belongs to the purine-cytosine permease (2.A.39) family.</text>
</comment>
<feature type="transmembrane region" description="Helical" evidence="6">
    <location>
        <begin position="259"/>
        <end position="277"/>
    </location>
</feature>
<feature type="transmembrane region" description="Helical" evidence="6">
    <location>
        <begin position="147"/>
        <end position="172"/>
    </location>
</feature>
<feature type="transmembrane region" description="Helical" evidence="6">
    <location>
        <begin position="298"/>
        <end position="323"/>
    </location>
</feature>
<organism evidence="7 8">
    <name type="scientific">Heliocybe sulcata</name>
    <dbReference type="NCBI Taxonomy" id="5364"/>
    <lineage>
        <taxon>Eukaryota</taxon>
        <taxon>Fungi</taxon>
        <taxon>Dikarya</taxon>
        <taxon>Basidiomycota</taxon>
        <taxon>Agaricomycotina</taxon>
        <taxon>Agaricomycetes</taxon>
        <taxon>Gloeophyllales</taxon>
        <taxon>Gloeophyllaceae</taxon>
        <taxon>Heliocybe</taxon>
    </lineage>
</organism>
<evidence type="ECO:0000256" key="4">
    <source>
        <dbReference type="ARBA" id="ARBA00022989"/>
    </source>
</evidence>
<feature type="transmembrane region" description="Helical" evidence="6">
    <location>
        <begin position="221"/>
        <end position="239"/>
    </location>
</feature>
<feature type="transmembrane region" description="Helical" evidence="6">
    <location>
        <begin position="504"/>
        <end position="523"/>
    </location>
</feature>
<dbReference type="PANTHER" id="PTHR30618:SF0">
    <property type="entry name" value="PURINE-URACIL PERMEASE NCS1"/>
    <property type="match status" value="1"/>
</dbReference>
<dbReference type="PANTHER" id="PTHR30618">
    <property type="entry name" value="NCS1 FAMILY PURINE/PYRIMIDINE TRANSPORTER"/>
    <property type="match status" value="1"/>
</dbReference>
<dbReference type="AlphaFoldDB" id="A0A5C3MWH5"/>
<evidence type="ECO:0000256" key="3">
    <source>
        <dbReference type="ARBA" id="ARBA00022692"/>
    </source>
</evidence>
<evidence type="ECO:0000256" key="1">
    <source>
        <dbReference type="ARBA" id="ARBA00004141"/>
    </source>
</evidence>
<sequence>MVPTPTLSLRPVRDWVERLRRATTSKEAFLEYVCTEGNAKITEHPWTNEDLKPSPRSMINWRWYNFCIFWFGMGFGNWTLGSSVVAIGLNWYQATFVILCAAVISGACMAFNSRAASTYHIGYPVVARSCFGMYGHYWPVACRGFCAMLWVSVILFQGGAYVSTMLTCIFGHRWKELPNQFPDSVGTTIQRFIGYFLFWCITLPFCGFRPNRLKWLYDFKAFVLPPSVLGLLIYCLVQSKGKLADTLSLADQGTTVPRGAVLGWLFVSSVNSSMGNWSTFIANMPDFSRYATSPKATFWTHILLVPIPATLGGMIGIFGTSAIQRAWGVTLWNQWDLLDAILEQSWTPRTRFAIFLLAFSTALFTLGALVGANLLPFGSDSTALLPRYFNITRGMFFCCIVAFGLVPWKILGSAHGFLAFLGGYGIFMGPTAAIMISDYWIIRKGNIDITQLYTSTPGSAYMYTGGCNLNAVAAYLCGMILPFTGFVGTFGVKVPAGAVKLNDLGWIVSTSVAFVMYIVFCKLRPLDNVDRSWSWEQLARENVSSTTSFINDPEKVIDDEKESPVVEVPVYIGEDEWKTKK</sequence>
<dbReference type="InterPro" id="IPR045225">
    <property type="entry name" value="Uracil/uridine/allantoin_perm"/>
</dbReference>
<keyword evidence="4 6" id="KW-1133">Transmembrane helix</keyword>
<dbReference type="GO" id="GO:0015205">
    <property type="term" value="F:nucleobase transmembrane transporter activity"/>
    <property type="evidence" value="ECO:0007669"/>
    <property type="project" value="TreeGrafter"/>
</dbReference>
<comment type="subcellular location">
    <subcellularLocation>
        <location evidence="1">Membrane</location>
        <topology evidence="1">Multi-pass membrane protein</topology>
    </subcellularLocation>
</comment>
<dbReference type="InterPro" id="IPR001248">
    <property type="entry name" value="Pur-cyt_permease"/>
</dbReference>
<feature type="transmembrane region" description="Helical" evidence="6">
    <location>
        <begin position="192"/>
        <end position="209"/>
    </location>
</feature>
<feature type="transmembrane region" description="Helical" evidence="6">
    <location>
        <begin position="472"/>
        <end position="492"/>
    </location>
</feature>
<feature type="transmembrane region" description="Helical" evidence="6">
    <location>
        <begin position="414"/>
        <end position="436"/>
    </location>
</feature>
<dbReference type="Gene3D" id="1.10.4160.10">
    <property type="entry name" value="Hydantoin permease"/>
    <property type="match status" value="1"/>
</dbReference>
<proteinExistence type="inferred from homology"/>
<gene>
    <name evidence="7" type="ORF">OE88DRAFT_1665208</name>
</gene>